<evidence type="ECO:0000313" key="4">
    <source>
        <dbReference type="Proteomes" id="UP001302676"/>
    </source>
</evidence>
<evidence type="ECO:0000313" key="3">
    <source>
        <dbReference type="EMBL" id="KAK4142975.1"/>
    </source>
</evidence>
<keyword evidence="2" id="KW-0812">Transmembrane</keyword>
<dbReference type="AlphaFoldDB" id="A0AAN6V1G8"/>
<feature type="region of interest" description="Disordered" evidence="1">
    <location>
        <begin position="415"/>
        <end position="483"/>
    </location>
</feature>
<feature type="compositionally biased region" description="Polar residues" evidence="1">
    <location>
        <begin position="580"/>
        <end position="591"/>
    </location>
</feature>
<feature type="region of interest" description="Disordered" evidence="1">
    <location>
        <begin position="1"/>
        <end position="55"/>
    </location>
</feature>
<feature type="compositionally biased region" description="Acidic residues" evidence="1">
    <location>
        <begin position="133"/>
        <end position="142"/>
    </location>
</feature>
<evidence type="ECO:0000256" key="2">
    <source>
        <dbReference type="SAM" id="Phobius"/>
    </source>
</evidence>
<dbReference type="EMBL" id="MU853591">
    <property type="protein sequence ID" value="KAK4142975.1"/>
    <property type="molecule type" value="Genomic_DNA"/>
</dbReference>
<gene>
    <name evidence="3" type="ORF">C8A04DRAFT_12793</name>
</gene>
<feature type="region of interest" description="Disordered" evidence="1">
    <location>
        <begin position="580"/>
        <end position="610"/>
    </location>
</feature>
<keyword evidence="2" id="KW-0472">Membrane</keyword>
<protein>
    <submittedName>
        <fullName evidence="3">Uncharacterized protein</fullName>
    </submittedName>
</protein>
<feature type="transmembrane region" description="Helical" evidence="2">
    <location>
        <begin position="520"/>
        <end position="539"/>
    </location>
</feature>
<dbReference type="GeneID" id="87814075"/>
<feature type="compositionally biased region" description="Low complexity" evidence="1">
    <location>
        <begin position="594"/>
        <end position="610"/>
    </location>
</feature>
<sequence length="735" mass="81383">MHQVQLEDSGINPFLATVDPYLDNGGNGNHDDKDDDNDDGKDDDNDDTSGDLRTATILNTPTSLLFWSDPHPITTLPRHIHRIPLYTPRWLVDALHRDPRSTSASADSDDKLEAVPGAGSARNEGKGNRDEPGGSEESDDTLDPARRIVLMRGLQRGMVKVLLKELGRVRHGEDSGGLDQGLDREFVDCFASRRPYRSPRKLQHRACVRQMMYSPRVRAEVSRYAMPGGFVWEYPEVVELVDEESAASDQGKGGSASRPLILPLSSKEVWETRHAVLFCRVGLWMTKQGSVLFLERELWNKPGQGYRKAKRQSTSTGAAFGVGETGVTESLEEVIVASLRQGWGYPVDQLAAVVAEAVYSQWLTFFDFLEPEPEPLGPEKVMCFRQIVRSLELNDEGEDDVPWKSLIDRIHRRLQLSPSTTPPTQNITVYQNPGATEQPDGDRPREPDDGDFNAAGINIPQSLRRNQNRQGPGGGRKPPDENQRALDRISYLGGILIPLPIISGILSMGEVYGPDGSKFYVFWAVGVPLAVITLIIIYADTIRKAEVWVEIGADHVVPTIAGTEDKNATMVAEERIQLTPQGRTAPSQRFTRMSPRTASAPAGPAGPGSVPYAGDIEVEERIIDMPTTQTETAPMSFTQPPLQQPPGDYDEDIDVDTVDLPSRRRRWAAQLSQAIPSMILERPGDGAKAKAWRREELGWVGAMQKILYKKFRDGADVPVGVEACERPGKRKTKSY</sequence>
<feature type="compositionally biased region" description="Acidic residues" evidence="1">
    <location>
        <begin position="33"/>
        <end position="49"/>
    </location>
</feature>
<comment type="caution">
    <text evidence="3">The sequence shown here is derived from an EMBL/GenBank/DDBJ whole genome shotgun (WGS) entry which is preliminary data.</text>
</comment>
<feature type="compositionally biased region" description="Polar residues" evidence="1">
    <location>
        <begin position="631"/>
        <end position="641"/>
    </location>
</feature>
<reference evidence="3" key="1">
    <citation type="journal article" date="2023" name="Mol. Phylogenet. Evol.">
        <title>Genome-scale phylogeny and comparative genomics of the fungal order Sordariales.</title>
        <authorList>
            <person name="Hensen N."/>
            <person name="Bonometti L."/>
            <person name="Westerberg I."/>
            <person name="Brannstrom I.O."/>
            <person name="Guillou S."/>
            <person name="Cros-Aarteil S."/>
            <person name="Calhoun S."/>
            <person name="Haridas S."/>
            <person name="Kuo A."/>
            <person name="Mondo S."/>
            <person name="Pangilinan J."/>
            <person name="Riley R."/>
            <person name="LaButti K."/>
            <person name="Andreopoulos B."/>
            <person name="Lipzen A."/>
            <person name="Chen C."/>
            <person name="Yan M."/>
            <person name="Daum C."/>
            <person name="Ng V."/>
            <person name="Clum A."/>
            <person name="Steindorff A."/>
            <person name="Ohm R.A."/>
            <person name="Martin F."/>
            <person name="Silar P."/>
            <person name="Natvig D.O."/>
            <person name="Lalanne C."/>
            <person name="Gautier V."/>
            <person name="Ament-Velasquez S.L."/>
            <person name="Kruys A."/>
            <person name="Hutchinson M.I."/>
            <person name="Powell A.J."/>
            <person name="Barry K."/>
            <person name="Miller A.N."/>
            <person name="Grigoriev I.V."/>
            <person name="Debuchy R."/>
            <person name="Gladieux P."/>
            <person name="Hiltunen Thoren M."/>
            <person name="Johannesson H."/>
        </authorList>
    </citation>
    <scope>NUCLEOTIDE SEQUENCE</scope>
    <source>
        <strain evidence="3">CBS 141.50</strain>
    </source>
</reference>
<feature type="compositionally biased region" description="Basic and acidic residues" evidence="1">
    <location>
        <begin position="123"/>
        <end position="132"/>
    </location>
</feature>
<keyword evidence="2" id="KW-1133">Transmembrane helix</keyword>
<feature type="compositionally biased region" description="Polar residues" evidence="1">
    <location>
        <begin position="416"/>
        <end position="435"/>
    </location>
</feature>
<keyword evidence="4" id="KW-1185">Reference proteome</keyword>
<feature type="transmembrane region" description="Helical" evidence="2">
    <location>
        <begin position="489"/>
        <end position="508"/>
    </location>
</feature>
<evidence type="ECO:0000256" key="1">
    <source>
        <dbReference type="SAM" id="MobiDB-lite"/>
    </source>
</evidence>
<organism evidence="3 4">
    <name type="scientific">Dichotomopilus funicola</name>
    <dbReference type="NCBI Taxonomy" id="1934379"/>
    <lineage>
        <taxon>Eukaryota</taxon>
        <taxon>Fungi</taxon>
        <taxon>Dikarya</taxon>
        <taxon>Ascomycota</taxon>
        <taxon>Pezizomycotina</taxon>
        <taxon>Sordariomycetes</taxon>
        <taxon>Sordariomycetidae</taxon>
        <taxon>Sordariales</taxon>
        <taxon>Chaetomiaceae</taxon>
        <taxon>Dichotomopilus</taxon>
    </lineage>
</organism>
<feature type="region of interest" description="Disordered" evidence="1">
    <location>
        <begin position="100"/>
        <end position="144"/>
    </location>
</feature>
<reference evidence="3" key="2">
    <citation type="submission" date="2023-05" db="EMBL/GenBank/DDBJ databases">
        <authorList>
            <consortium name="Lawrence Berkeley National Laboratory"/>
            <person name="Steindorff A."/>
            <person name="Hensen N."/>
            <person name="Bonometti L."/>
            <person name="Westerberg I."/>
            <person name="Brannstrom I.O."/>
            <person name="Guillou S."/>
            <person name="Cros-Aarteil S."/>
            <person name="Calhoun S."/>
            <person name="Haridas S."/>
            <person name="Kuo A."/>
            <person name="Mondo S."/>
            <person name="Pangilinan J."/>
            <person name="Riley R."/>
            <person name="Labutti K."/>
            <person name="Andreopoulos B."/>
            <person name="Lipzen A."/>
            <person name="Chen C."/>
            <person name="Yanf M."/>
            <person name="Daum C."/>
            <person name="Ng V."/>
            <person name="Clum A."/>
            <person name="Ohm R."/>
            <person name="Martin F."/>
            <person name="Silar P."/>
            <person name="Natvig D."/>
            <person name="Lalanne C."/>
            <person name="Gautier V."/>
            <person name="Ament-Velasquez S.L."/>
            <person name="Kruys A."/>
            <person name="Hutchinson M.I."/>
            <person name="Powell A.J."/>
            <person name="Barry K."/>
            <person name="Miller A.N."/>
            <person name="Grigoriev I.V."/>
            <person name="Debuchy R."/>
            <person name="Gladieux P."/>
            <person name="Thoren M.H."/>
            <person name="Johannesson H."/>
        </authorList>
    </citation>
    <scope>NUCLEOTIDE SEQUENCE</scope>
    <source>
        <strain evidence="3">CBS 141.50</strain>
    </source>
</reference>
<accession>A0AAN6V1G8</accession>
<proteinExistence type="predicted"/>
<feature type="region of interest" description="Disordered" evidence="1">
    <location>
        <begin position="631"/>
        <end position="650"/>
    </location>
</feature>
<dbReference type="Proteomes" id="UP001302676">
    <property type="component" value="Unassembled WGS sequence"/>
</dbReference>
<name>A0AAN6V1G8_9PEZI</name>
<dbReference type="RefSeq" id="XP_062636346.1">
    <property type="nucleotide sequence ID" value="XM_062777462.1"/>
</dbReference>